<feature type="transmembrane region" description="Helical" evidence="7">
    <location>
        <begin position="7"/>
        <end position="28"/>
    </location>
</feature>
<evidence type="ECO:0000256" key="3">
    <source>
        <dbReference type="ARBA" id="ARBA00022475"/>
    </source>
</evidence>
<evidence type="ECO:0000256" key="2">
    <source>
        <dbReference type="ARBA" id="ARBA00009772"/>
    </source>
</evidence>
<gene>
    <name evidence="8" type="ORF">H5P28_12205</name>
</gene>
<feature type="transmembrane region" description="Helical" evidence="7">
    <location>
        <begin position="204"/>
        <end position="226"/>
    </location>
</feature>
<protein>
    <submittedName>
        <fullName evidence="8">Flagellar biosynthetic protein FliR</fullName>
    </submittedName>
</protein>
<comment type="similarity">
    <text evidence="2">Belongs to the FliR/MopE/SpaR family.</text>
</comment>
<evidence type="ECO:0000313" key="8">
    <source>
        <dbReference type="EMBL" id="MBC2595021.1"/>
    </source>
</evidence>
<evidence type="ECO:0000256" key="4">
    <source>
        <dbReference type="ARBA" id="ARBA00022692"/>
    </source>
</evidence>
<keyword evidence="9" id="KW-1185">Reference proteome</keyword>
<keyword evidence="6 7" id="KW-0472">Membrane</keyword>
<dbReference type="EMBL" id="JACHVB010000035">
    <property type="protein sequence ID" value="MBC2595021.1"/>
    <property type="molecule type" value="Genomic_DNA"/>
</dbReference>
<comment type="subcellular location">
    <subcellularLocation>
        <location evidence="1">Cell membrane</location>
        <topology evidence="1">Multi-pass membrane protein</topology>
    </subcellularLocation>
</comment>
<feature type="transmembrane region" description="Helical" evidence="7">
    <location>
        <begin position="173"/>
        <end position="198"/>
    </location>
</feature>
<dbReference type="GO" id="GO:0006605">
    <property type="term" value="P:protein targeting"/>
    <property type="evidence" value="ECO:0007669"/>
    <property type="project" value="InterPro"/>
</dbReference>
<keyword evidence="8" id="KW-0969">Cilium</keyword>
<dbReference type="Proteomes" id="UP000546464">
    <property type="component" value="Unassembled WGS sequence"/>
</dbReference>
<comment type="caution">
    <text evidence="8">The sequence shown here is derived from an EMBL/GenBank/DDBJ whole genome shotgun (WGS) entry which is preliminary data.</text>
</comment>
<dbReference type="InterPro" id="IPR002010">
    <property type="entry name" value="T3SS_IM_R"/>
</dbReference>
<keyword evidence="8" id="KW-0966">Cell projection</keyword>
<sequence length="258" mass="27461">MGDVNGMILVGGAVFLRAGAFFAFVPFTGRPVPVFVRVALALFMAIVALTTLPRMSVPEGPLLSLLPLVLVEALIGLAMAFAVQKIFIICQIAGIMIAQEIGLMQGGVFNPLLGQQESLVGSGMNLLAIVLLFSLGLHREVISAFLESLRLLPPMNILGSGAAEEVLKTLSRLFLSAVQMAAPFIAMNFIVVLAFGVLGRAAPAINVLFVSFPVRLLVGLLLLAALTPFLGRQILMHLQNVPGDMIRLINVEHNGRAE</sequence>
<feature type="transmembrane region" description="Helical" evidence="7">
    <location>
        <begin position="34"/>
        <end position="53"/>
    </location>
</feature>
<proteinExistence type="inferred from homology"/>
<organism evidence="8 9">
    <name type="scientific">Ruficoccus amylovorans</name>
    <dbReference type="NCBI Taxonomy" id="1804625"/>
    <lineage>
        <taxon>Bacteria</taxon>
        <taxon>Pseudomonadati</taxon>
        <taxon>Verrucomicrobiota</taxon>
        <taxon>Opitutia</taxon>
        <taxon>Puniceicoccales</taxon>
        <taxon>Cerasicoccaceae</taxon>
        <taxon>Ruficoccus</taxon>
    </lineage>
</organism>
<keyword evidence="5 7" id="KW-1133">Transmembrane helix</keyword>
<feature type="transmembrane region" description="Helical" evidence="7">
    <location>
        <begin position="65"/>
        <end position="98"/>
    </location>
</feature>
<keyword evidence="3" id="KW-1003">Cell membrane</keyword>
<keyword evidence="8" id="KW-0282">Flagellum</keyword>
<accession>A0A842HII3</accession>
<evidence type="ECO:0000256" key="5">
    <source>
        <dbReference type="ARBA" id="ARBA00022989"/>
    </source>
</evidence>
<evidence type="ECO:0000256" key="6">
    <source>
        <dbReference type="ARBA" id="ARBA00023136"/>
    </source>
</evidence>
<evidence type="ECO:0000256" key="1">
    <source>
        <dbReference type="ARBA" id="ARBA00004651"/>
    </source>
</evidence>
<dbReference type="AlphaFoldDB" id="A0A842HII3"/>
<dbReference type="Pfam" id="PF01311">
    <property type="entry name" value="Bac_export_1"/>
    <property type="match status" value="1"/>
</dbReference>
<reference evidence="8 9" key="1">
    <citation type="submission" date="2020-07" db="EMBL/GenBank/DDBJ databases">
        <authorList>
            <person name="Feng X."/>
        </authorList>
    </citation>
    <scope>NUCLEOTIDE SEQUENCE [LARGE SCALE GENOMIC DNA]</scope>
    <source>
        <strain evidence="8 9">JCM31066</strain>
    </source>
</reference>
<feature type="transmembrane region" description="Helical" evidence="7">
    <location>
        <begin position="118"/>
        <end position="137"/>
    </location>
</feature>
<dbReference type="PANTHER" id="PTHR30065:SF1">
    <property type="entry name" value="SURFACE PRESENTATION OF ANTIGENS PROTEIN SPAR"/>
    <property type="match status" value="1"/>
</dbReference>
<dbReference type="GO" id="GO:0005886">
    <property type="term" value="C:plasma membrane"/>
    <property type="evidence" value="ECO:0007669"/>
    <property type="project" value="UniProtKB-SubCell"/>
</dbReference>
<dbReference type="PANTHER" id="PTHR30065">
    <property type="entry name" value="FLAGELLAR BIOSYNTHETIC PROTEIN FLIR"/>
    <property type="match status" value="1"/>
</dbReference>
<name>A0A842HII3_9BACT</name>
<dbReference type="RefSeq" id="WP_185675986.1">
    <property type="nucleotide sequence ID" value="NZ_JACHVB010000035.1"/>
</dbReference>
<evidence type="ECO:0000313" key="9">
    <source>
        <dbReference type="Proteomes" id="UP000546464"/>
    </source>
</evidence>
<evidence type="ECO:0000256" key="7">
    <source>
        <dbReference type="SAM" id="Phobius"/>
    </source>
</evidence>
<dbReference type="PRINTS" id="PR00953">
    <property type="entry name" value="TYPE3IMRPROT"/>
</dbReference>
<keyword evidence="4 7" id="KW-0812">Transmembrane</keyword>